<dbReference type="EMBL" id="JEOB01000004">
    <property type="protein sequence ID" value="EXM38332.1"/>
    <property type="molecule type" value="Genomic_DNA"/>
</dbReference>
<comment type="caution">
    <text evidence="1">The sequence shown here is derived from an EMBL/GenBank/DDBJ whole genome shotgun (WGS) entry which is preliminary data.</text>
</comment>
<dbReference type="Proteomes" id="UP000021369">
    <property type="component" value="Unassembled WGS sequence"/>
</dbReference>
<name>A0A011UYP4_RUMAL</name>
<gene>
    <name evidence="2" type="ORF">RASY3_10605</name>
    <name evidence="1" type="ORF">RASY3_19295</name>
</gene>
<dbReference type="InterPro" id="IPR027417">
    <property type="entry name" value="P-loop_NTPase"/>
</dbReference>
<dbReference type="Gene3D" id="3.40.50.300">
    <property type="entry name" value="P-loop containing nucleotide triphosphate hydrolases"/>
    <property type="match status" value="1"/>
</dbReference>
<dbReference type="SUPFAM" id="SSF52540">
    <property type="entry name" value="P-loop containing nucleoside triphosphate hydrolases"/>
    <property type="match status" value="1"/>
</dbReference>
<evidence type="ECO:0000313" key="1">
    <source>
        <dbReference type="EMBL" id="EXM38332.1"/>
    </source>
</evidence>
<proteinExistence type="predicted"/>
<keyword evidence="1" id="KW-0418">Kinase</keyword>
<dbReference type="Pfam" id="PF13189">
    <property type="entry name" value="Cytidylate_kin2"/>
    <property type="match status" value="1"/>
</dbReference>
<keyword evidence="1" id="KW-0808">Transferase</keyword>
<keyword evidence="3" id="KW-1185">Reference proteome</keyword>
<dbReference type="OrthoDB" id="9781180at2"/>
<dbReference type="RefSeq" id="WP_037287983.1">
    <property type="nucleotide sequence ID" value="NZ_JEOB01000003.1"/>
</dbReference>
<accession>A0A011UYP4</accession>
<evidence type="ECO:0000313" key="2">
    <source>
        <dbReference type="EMBL" id="EXM38803.1"/>
    </source>
</evidence>
<sequence length="209" mass="23795">MRSIITISREFGSGGREIGKLLAKDLDIPFYDKELLEMASKDSGICEELFVKNDESYTNSFLFSLVMGSYPVSADGRINPDLPLNHKIFLAQFDTIRKLGDKGPCVIVGRCADYVLRDNPRVINFFLTGDPADKKARILGRYDIEKDKVEDFIKKTDKRRASYYNYYTDQKWGAAPNFDLCINTSKTGIQGAVQLMKEYIAIKENYKPD</sequence>
<reference evidence="1 3" key="1">
    <citation type="submission" date="2013-06" db="EMBL/GenBank/DDBJ databases">
        <title>Rumen cellulosomics: divergent fiber-degrading strategies revealed by comparative genome-wide analysis of six Ruminococcal strains.</title>
        <authorList>
            <person name="Dassa B."/>
            <person name="Borovok I."/>
            <person name="Lamed R."/>
            <person name="Flint H."/>
            <person name="Yeoman C.J."/>
            <person name="White B."/>
            <person name="Bayer E.A."/>
        </authorList>
    </citation>
    <scope>NUCLEOTIDE SEQUENCE [LARGE SCALE GENOMIC DNA]</scope>
    <source>
        <strain evidence="1 3">SY3</strain>
    </source>
</reference>
<evidence type="ECO:0000313" key="3">
    <source>
        <dbReference type="Proteomes" id="UP000021369"/>
    </source>
</evidence>
<dbReference type="PATRIC" id="fig|1341156.4.peg.2066"/>
<dbReference type="EMBL" id="JEOB01000003">
    <property type="protein sequence ID" value="EXM38803.1"/>
    <property type="molecule type" value="Genomic_DNA"/>
</dbReference>
<dbReference type="GO" id="GO:0016301">
    <property type="term" value="F:kinase activity"/>
    <property type="evidence" value="ECO:0007669"/>
    <property type="project" value="UniProtKB-KW"/>
</dbReference>
<protein>
    <submittedName>
        <fullName evidence="1">Cytidylate kinase</fullName>
    </submittedName>
</protein>
<organism evidence="1 3">
    <name type="scientific">Ruminococcus albus SY3</name>
    <dbReference type="NCBI Taxonomy" id="1341156"/>
    <lineage>
        <taxon>Bacteria</taxon>
        <taxon>Bacillati</taxon>
        <taxon>Bacillota</taxon>
        <taxon>Clostridia</taxon>
        <taxon>Eubacteriales</taxon>
        <taxon>Oscillospiraceae</taxon>
        <taxon>Ruminococcus</taxon>
    </lineage>
</organism>
<dbReference type="AlphaFoldDB" id="A0A011UYP4"/>